<proteinExistence type="predicted"/>
<reference evidence="1" key="1">
    <citation type="submission" date="2019-03" db="EMBL/GenBank/DDBJ databases">
        <authorList>
            <person name="Hao L."/>
        </authorList>
    </citation>
    <scope>NUCLEOTIDE SEQUENCE</scope>
</reference>
<sequence>MTEKIYEGLDPIRQTVIRIELLAFFQANPHTRDTAWGLALRLHRPFQQVEPALQTLCALGLLEPGGTSKVTVYRLRSANLITGYLQEQYNKISNNPL</sequence>
<organism evidence="1">
    <name type="scientific">anaerobic digester metagenome</name>
    <dbReference type="NCBI Taxonomy" id="1263854"/>
    <lineage>
        <taxon>unclassified sequences</taxon>
        <taxon>metagenomes</taxon>
        <taxon>ecological metagenomes</taxon>
    </lineage>
</organism>
<dbReference type="AlphaFoldDB" id="A0A485M2K3"/>
<gene>
    <name evidence="1" type="ORF">SCFA_2780002</name>
</gene>
<accession>A0A485M2K3</accession>
<evidence type="ECO:0000313" key="1">
    <source>
        <dbReference type="EMBL" id="VFU14937.1"/>
    </source>
</evidence>
<dbReference type="EMBL" id="CAADRN010000199">
    <property type="protein sequence ID" value="VFU14937.1"/>
    <property type="molecule type" value="Genomic_DNA"/>
</dbReference>
<name>A0A485M2K3_9ZZZZ</name>
<protein>
    <submittedName>
        <fullName evidence="1">Uncharacterized protein</fullName>
    </submittedName>
</protein>